<accession>A0ABM8IJE5</accession>
<evidence type="ECO:0000256" key="1">
    <source>
        <dbReference type="SAM" id="SignalP"/>
    </source>
</evidence>
<dbReference type="SUPFAM" id="SSF48208">
    <property type="entry name" value="Six-hairpin glycosidases"/>
    <property type="match status" value="1"/>
</dbReference>
<dbReference type="PANTHER" id="PTHR31151:SF0">
    <property type="entry name" value="PROLINE-TRNA LIGASE (DUF1680)"/>
    <property type="match status" value="1"/>
</dbReference>
<keyword evidence="5" id="KW-1185">Reference proteome</keyword>
<name>A0ABM8IJE5_9BACE</name>
<feature type="domain" description="Non-reducing end beta-L-arabinofuranosidase-like GH127 middle" evidence="3">
    <location>
        <begin position="432"/>
        <end position="526"/>
    </location>
</feature>
<proteinExistence type="predicted"/>
<organism evidence="4 5">
    <name type="scientific">Bacteroides sedimenti</name>
    <dbReference type="NCBI Taxonomy" id="2136147"/>
    <lineage>
        <taxon>Bacteria</taxon>
        <taxon>Pseudomonadati</taxon>
        <taxon>Bacteroidota</taxon>
        <taxon>Bacteroidia</taxon>
        <taxon>Bacteroidales</taxon>
        <taxon>Bacteroidaceae</taxon>
        <taxon>Bacteroides</taxon>
    </lineage>
</organism>
<dbReference type="InterPro" id="IPR049046">
    <property type="entry name" value="Beta-AFase-like_GH127_middle"/>
</dbReference>
<dbReference type="RefSeq" id="WP_434533884.1">
    <property type="nucleotide sequence ID" value="NZ_AP028055.1"/>
</dbReference>
<evidence type="ECO:0000259" key="2">
    <source>
        <dbReference type="Pfam" id="PF07944"/>
    </source>
</evidence>
<dbReference type="Pfam" id="PF20736">
    <property type="entry name" value="Glyco_hydro127M"/>
    <property type="match status" value="1"/>
</dbReference>
<feature type="chain" id="PRO_5045234744" description="Glycoside hydrolase family 127 protein" evidence="1">
    <location>
        <begin position="24"/>
        <end position="677"/>
    </location>
</feature>
<keyword evidence="1" id="KW-0732">Signal</keyword>
<gene>
    <name evidence="4" type="ORF">BSYN_24670</name>
</gene>
<dbReference type="InterPro" id="IPR008928">
    <property type="entry name" value="6-hairpin_glycosidase_sf"/>
</dbReference>
<feature type="domain" description="Non-reducing end beta-L-arabinofuranosidase-like GH127 catalytic" evidence="2">
    <location>
        <begin position="89"/>
        <end position="416"/>
    </location>
</feature>
<evidence type="ECO:0000259" key="3">
    <source>
        <dbReference type="Pfam" id="PF20736"/>
    </source>
</evidence>
<dbReference type="EMBL" id="AP028055">
    <property type="protein sequence ID" value="BEH00203.1"/>
    <property type="molecule type" value="Genomic_DNA"/>
</dbReference>
<feature type="signal peptide" evidence="1">
    <location>
        <begin position="1"/>
        <end position="23"/>
    </location>
</feature>
<evidence type="ECO:0000313" key="4">
    <source>
        <dbReference type="EMBL" id="BEH00203.1"/>
    </source>
</evidence>
<dbReference type="InterPro" id="IPR012878">
    <property type="entry name" value="Beta-AFase-like_GH127_cat"/>
</dbReference>
<protein>
    <recommendedName>
        <fullName evidence="6">Glycoside hydrolase family 127 protein</fullName>
    </recommendedName>
</protein>
<evidence type="ECO:0000313" key="5">
    <source>
        <dbReference type="Proteomes" id="UP001496674"/>
    </source>
</evidence>
<dbReference type="Proteomes" id="UP001496674">
    <property type="component" value="Chromosome"/>
</dbReference>
<evidence type="ECO:0008006" key="6">
    <source>
        <dbReference type="Google" id="ProtNLM"/>
    </source>
</evidence>
<reference evidence="4 5" key="1">
    <citation type="submission" date="2023-04" db="EMBL/GenBank/DDBJ databases">
        <title>Draft genome sequence of acteroides sedimenti strain YN3PY1.</title>
        <authorList>
            <person name="Yoshida N."/>
        </authorList>
    </citation>
    <scope>NUCLEOTIDE SEQUENCE [LARGE SCALE GENOMIC DNA]</scope>
    <source>
        <strain evidence="4 5">YN3PY1</strain>
    </source>
</reference>
<dbReference type="Pfam" id="PF07944">
    <property type="entry name" value="Beta-AFase-like_GH127_cat"/>
    <property type="match status" value="1"/>
</dbReference>
<sequence length="677" mass="78124">MNKKYNILIGLLLMILSISTASANKINELYQNNRYPLLTKPYIELPIGAVKPEGWLKDQLIRMKKGMTGNLDILYEKVMGSRNGWLGGDGDVWERGPYWIDGLVPLAYILDDAELKQKVQPWIECVLKSQQPNGYFGPSIDREPEAGLQRNNARDWWPKMVVLKYLVQYYDATGDERIIPFLTKYFQYQLNELPKNPLNHWTSWGRERGGDNLMVVYWLYSKTGDKFLLDLGNIIAQQTTDWTDMFLNKQIMSTLFSVHCVNLAQAMKEPIIRYQYTKDEKHLKAIDKGASDLKRTHGWPTGLYGGDEMLHTGNPTQGSELCTAVEMMFSLEKMLEITGNTTFADWLERVTFNALPTQITDDFDARQYYQQLNQVQISRQDRNFVTPYNGTGQLFGLLTGYPCCTSNLHQGWPKFTRNLWFATEDHGLSALVYSPCTVEAKVADGTLVKITEDTNYPFEEVVRFQIQLPSKKDKSVFFPFHLRIPSWCENANVKVNGEKWDEFAAGTIAKICRTWKNGDKVELELPAKVSVSRWFERSAAIERGPLLYALRIGEKWSKVNDDRKFGEKYGDSYYEVYPTTPWNYCLKENDLKPENIEDAFKVVRKDVRGYPWNLENAPIEIKAKGKRMKEWTLYNGMAGPLPYSPQYQIETLPEEDITLIPYGCTTLRITEFPTTLK</sequence>
<dbReference type="PANTHER" id="PTHR31151">
    <property type="entry name" value="PROLINE-TRNA LIGASE (DUF1680)"/>
    <property type="match status" value="1"/>
</dbReference>